<dbReference type="SUPFAM" id="SSF75304">
    <property type="entry name" value="Amidase signature (AS) enzymes"/>
    <property type="match status" value="1"/>
</dbReference>
<dbReference type="PANTHER" id="PTHR42678">
    <property type="entry name" value="AMIDASE"/>
    <property type="match status" value="1"/>
</dbReference>
<protein>
    <submittedName>
        <fullName evidence="2">Amidase</fullName>
        <ecNumber evidence="2">3.5.1.4</ecNumber>
    </submittedName>
</protein>
<dbReference type="Gene3D" id="3.90.1300.10">
    <property type="entry name" value="Amidase signature (AS) domain"/>
    <property type="match status" value="1"/>
</dbReference>
<name>A0ABV7Y640_9ACTN</name>
<dbReference type="Pfam" id="PF01425">
    <property type="entry name" value="Amidase"/>
    <property type="match status" value="1"/>
</dbReference>
<dbReference type="Proteomes" id="UP001595699">
    <property type="component" value="Unassembled WGS sequence"/>
</dbReference>
<dbReference type="InterPro" id="IPR023631">
    <property type="entry name" value="Amidase_dom"/>
</dbReference>
<sequence length="491" mass="50658">MTHEPTGSSAIEAVATSLQRIAELDRSGPLLRSVIETNPSAERLASDRDAERARGYVRGPLHGVPVLVKDNVDTADLPTTAGSYALTGDLPAADAPLVARLREAGAIVLGKANLSEWANFRSTHSSSGWSALGGLCVNPHALDRSAGGSSSGSGVAVAAGIAPMAVGTETDGSIACPAALNGVVGLKPTVGLIPRTGVVPISHSQDTPGPMTRSVFDAALMLGVLAGTSASDPATLVPGRVALSDYTAFCSGSGDVAGLRIGLPRKKLWGYSPQADAAAEAAVRLLAAQGVSVVDDADLSSLEELYEVDHELTVLRSEFKAGIAAYLATRGPDGPKSLADLVAFNRDHADKELVHFGQEAFEQSLDAPDLSDPAYLHALAECRRLGRTDGIDAALRTFGVDALVMPSYPPAWKIDLVNGDHVNGSCTKPAAVAGYPILTVPSGMVDGLPVGVAFVGTAWSEGTLLRLGYAVEQLLNLGDQLRPAYRPPQAG</sequence>
<accession>A0ABV7Y640</accession>
<feature type="domain" description="Amidase" evidence="1">
    <location>
        <begin position="12"/>
        <end position="465"/>
    </location>
</feature>
<dbReference type="NCBIfam" id="NF006006">
    <property type="entry name" value="PRK08137.1"/>
    <property type="match status" value="1"/>
</dbReference>
<dbReference type="RefSeq" id="WP_307782326.1">
    <property type="nucleotide sequence ID" value="NZ_JAFBCM010000001.1"/>
</dbReference>
<gene>
    <name evidence="2" type="ORF">ACFOUW_07890</name>
</gene>
<dbReference type="PANTHER" id="PTHR42678:SF34">
    <property type="entry name" value="OS04G0183300 PROTEIN"/>
    <property type="match status" value="1"/>
</dbReference>
<dbReference type="EMBL" id="JBHRZH010000006">
    <property type="protein sequence ID" value="MFC3760756.1"/>
    <property type="molecule type" value="Genomic_DNA"/>
</dbReference>
<reference evidence="3" key="1">
    <citation type="journal article" date="2019" name="Int. J. Syst. Evol. Microbiol.">
        <title>The Global Catalogue of Microorganisms (GCM) 10K type strain sequencing project: providing services to taxonomists for standard genome sequencing and annotation.</title>
        <authorList>
            <consortium name="The Broad Institute Genomics Platform"/>
            <consortium name="The Broad Institute Genome Sequencing Center for Infectious Disease"/>
            <person name="Wu L."/>
            <person name="Ma J."/>
        </authorList>
    </citation>
    <scope>NUCLEOTIDE SEQUENCE [LARGE SCALE GENOMIC DNA]</scope>
    <source>
        <strain evidence="3">CGMCC 4.7241</strain>
    </source>
</reference>
<evidence type="ECO:0000259" key="1">
    <source>
        <dbReference type="Pfam" id="PF01425"/>
    </source>
</evidence>
<keyword evidence="2" id="KW-0378">Hydrolase</keyword>
<dbReference type="InterPro" id="IPR036928">
    <property type="entry name" value="AS_sf"/>
</dbReference>
<organism evidence="2 3">
    <name type="scientific">Tenggerimyces flavus</name>
    <dbReference type="NCBI Taxonomy" id="1708749"/>
    <lineage>
        <taxon>Bacteria</taxon>
        <taxon>Bacillati</taxon>
        <taxon>Actinomycetota</taxon>
        <taxon>Actinomycetes</taxon>
        <taxon>Propionibacteriales</taxon>
        <taxon>Nocardioidaceae</taxon>
        <taxon>Tenggerimyces</taxon>
    </lineage>
</organism>
<comment type="caution">
    <text evidence="2">The sequence shown here is derived from an EMBL/GenBank/DDBJ whole genome shotgun (WGS) entry which is preliminary data.</text>
</comment>
<dbReference type="GO" id="GO:0004040">
    <property type="term" value="F:amidase activity"/>
    <property type="evidence" value="ECO:0007669"/>
    <property type="project" value="UniProtKB-EC"/>
</dbReference>
<proteinExistence type="predicted"/>
<dbReference type="EC" id="3.5.1.4" evidence="2"/>
<evidence type="ECO:0000313" key="2">
    <source>
        <dbReference type="EMBL" id="MFC3760756.1"/>
    </source>
</evidence>
<keyword evidence="3" id="KW-1185">Reference proteome</keyword>
<evidence type="ECO:0000313" key="3">
    <source>
        <dbReference type="Proteomes" id="UP001595699"/>
    </source>
</evidence>